<comment type="caution">
    <text evidence="1">The sequence shown here is derived from an EMBL/GenBank/DDBJ whole genome shotgun (WGS) entry which is preliminary data.</text>
</comment>
<sequence>MPDRESQATRSTPSLPFDLAIIILESVYNYSRFTEHYPTIAACALVCKSWTHVAQRILFRFFNRRWHPSHWREVFLSSVTKNPLLGTYVRSMSGLFISGNPNLHYSYHIVFSQFLSALACCPQLVELGVAIDLAFIPSDTLASLAALPLRLSHLAFNGRDYGVLYQLLHVWPSIRFLHIAGGLPRPPPNDRPPFCLESLSHELEVDDDILRWLLPPPQATPNRPFLTLDISHDSNRQHAHWYTDDVFVAYAPHIRSLTVGYELPEIESLTTLERLVLHREPPAPFTLPITVRHLGIDPLSRVDGALPLLHIMAALQAHPRLSVVSVNRDVSRNNLHSLKEICGREGINLVEDVTHDVPSYRVFPFARQLTSGNLSTTSSRFWKQPYSRSLSASVRRHELAQRQTPTTPQDTRPTPAPTGDPSPSTTVHITDEGDFALLLPNTAGELVSDAESDGVAFCSPGSGEAHCVNSMPEGFIVAASILKADDDAWIQVTGCLDANKFHLDPSDKGGQFDVRFPNGAQCTFGGYGASFIELVEPALNRFCLRCCAAENDQINCNSHLDRAGCDNAVPGVYTFPDQGVDCS</sequence>
<protein>
    <submittedName>
        <fullName evidence="1">Uncharacterized protein</fullName>
    </submittedName>
</protein>
<reference evidence="1" key="2">
    <citation type="journal article" date="2022" name="New Phytol.">
        <title>Evolutionary transition to the ectomycorrhizal habit in the genomes of a hyperdiverse lineage of mushroom-forming fungi.</title>
        <authorList>
            <person name="Looney B."/>
            <person name="Miyauchi S."/>
            <person name="Morin E."/>
            <person name="Drula E."/>
            <person name="Courty P.E."/>
            <person name="Kohler A."/>
            <person name="Kuo A."/>
            <person name="LaButti K."/>
            <person name="Pangilinan J."/>
            <person name="Lipzen A."/>
            <person name="Riley R."/>
            <person name="Andreopoulos W."/>
            <person name="He G."/>
            <person name="Johnson J."/>
            <person name="Nolan M."/>
            <person name="Tritt A."/>
            <person name="Barry K.W."/>
            <person name="Grigoriev I.V."/>
            <person name="Nagy L.G."/>
            <person name="Hibbett D."/>
            <person name="Henrissat B."/>
            <person name="Matheny P.B."/>
            <person name="Labbe J."/>
            <person name="Martin F.M."/>
        </authorList>
    </citation>
    <scope>NUCLEOTIDE SEQUENCE</scope>
    <source>
        <strain evidence="1">HHB10654</strain>
    </source>
</reference>
<reference evidence="1" key="1">
    <citation type="submission" date="2021-03" db="EMBL/GenBank/DDBJ databases">
        <authorList>
            <consortium name="DOE Joint Genome Institute"/>
            <person name="Ahrendt S."/>
            <person name="Looney B.P."/>
            <person name="Miyauchi S."/>
            <person name="Morin E."/>
            <person name="Drula E."/>
            <person name="Courty P.E."/>
            <person name="Chicoki N."/>
            <person name="Fauchery L."/>
            <person name="Kohler A."/>
            <person name="Kuo A."/>
            <person name="Labutti K."/>
            <person name="Pangilinan J."/>
            <person name="Lipzen A."/>
            <person name="Riley R."/>
            <person name="Andreopoulos W."/>
            <person name="He G."/>
            <person name="Johnson J."/>
            <person name="Barry K.W."/>
            <person name="Grigoriev I.V."/>
            <person name="Nagy L."/>
            <person name="Hibbett D."/>
            <person name="Henrissat B."/>
            <person name="Matheny P.B."/>
            <person name="Labbe J."/>
            <person name="Martin F."/>
        </authorList>
    </citation>
    <scope>NUCLEOTIDE SEQUENCE</scope>
    <source>
        <strain evidence="1">HHB10654</strain>
    </source>
</reference>
<name>A0ACB8T524_9AGAM</name>
<dbReference type="EMBL" id="MU277201">
    <property type="protein sequence ID" value="KAI0063809.1"/>
    <property type="molecule type" value="Genomic_DNA"/>
</dbReference>
<evidence type="ECO:0000313" key="1">
    <source>
        <dbReference type="EMBL" id="KAI0063809.1"/>
    </source>
</evidence>
<evidence type="ECO:0000313" key="2">
    <source>
        <dbReference type="Proteomes" id="UP000814140"/>
    </source>
</evidence>
<gene>
    <name evidence="1" type="ORF">BV25DRAFT_1914881</name>
</gene>
<dbReference type="Proteomes" id="UP000814140">
    <property type="component" value="Unassembled WGS sequence"/>
</dbReference>
<proteinExistence type="predicted"/>
<accession>A0ACB8T524</accession>
<organism evidence="1 2">
    <name type="scientific">Artomyces pyxidatus</name>
    <dbReference type="NCBI Taxonomy" id="48021"/>
    <lineage>
        <taxon>Eukaryota</taxon>
        <taxon>Fungi</taxon>
        <taxon>Dikarya</taxon>
        <taxon>Basidiomycota</taxon>
        <taxon>Agaricomycotina</taxon>
        <taxon>Agaricomycetes</taxon>
        <taxon>Russulales</taxon>
        <taxon>Auriscalpiaceae</taxon>
        <taxon>Artomyces</taxon>
    </lineage>
</organism>
<keyword evidence="2" id="KW-1185">Reference proteome</keyword>